<dbReference type="OrthoDB" id="820611at2"/>
<comment type="caution">
    <text evidence="1">The sequence shown here is derived from an EMBL/GenBank/DDBJ whole genome shotgun (WGS) entry which is preliminary data.</text>
</comment>
<dbReference type="RefSeq" id="WP_115830739.1">
    <property type="nucleotide sequence ID" value="NZ_QNUL01000006.1"/>
</dbReference>
<dbReference type="AlphaFoldDB" id="A0A3D8YCC5"/>
<keyword evidence="2" id="KW-1185">Reference proteome</keyword>
<organism evidence="1 2">
    <name type="scientific">Dyadobacter luteus</name>
    <dbReference type="NCBI Taxonomy" id="2259619"/>
    <lineage>
        <taxon>Bacteria</taxon>
        <taxon>Pseudomonadati</taxon>
        <taxon>Bacteroidota</taxon>
        <taxon>Cytophagia</taxon>
        <taxon>Cytophagales</taxon>
        <taxon>Spirosomataceae</taxon>
        <taxon>Dyadobacter</taxon>
    </lineage>
</organism>
<dbReference type="EMBL" id="QNUL01000006">
    <property type="protein sequence ID" value="REA62097.1"/>
    <property type="molecule type" value="Genomic_DNA"/>
</dbReference>
<accession>A0A3D8YCC5</accession>
<proteinExistence type="predicted"/>
<evidence type="ECO:0000313" key="1">
    <source>
        <dbReference type="EMBL" id="REA62097.1"/>
    </source>
</evidence>
<sequence>MLNELPAPLHLVTGGFNADALLKKGMTLLDDQTIDFNGGKARILRISQSANGTLYLKETLIFGDSTKAVMVNGIYPEKNKASEPDIRKAVLSVKYDENSKVDPFDAVNFSVSAEGTGFKFAASMGGSIMYTPTGKISPEQPIFVAGNSISKVEVTNRKQFIINRLKNLPNTQSTEIKEVNAITIDGLEGFEITASDASSQENIYQVILFSETNDYYIMVGNTKENNSESRAAFKKIVLTFKRK</sequence>
<name>A0A3D8YCC5_9BACT</name>
<evidence type="ECO:0000313" key="2">
    <source>
        <dbReference type="Proteomes" id="UP000256373"/>
    </source>
</evidence>
<reference evidence="1 2" key="1">
    <citation type="submission" date="2018-07" db="EMBL/GenBank/DDBJ databases">
        <title>Dyadobacter roseus sp. nov., isolated from rose rhizosphere soil.</title>
        <authorList>
            <person name="Chen L."/>
        </authorList>
    </citation>
    <scope>NUCLEOTIDE SEQUENCE [LARGE SCALE GENOMIC DNA]</scope>
    <source>
        <strain evidence="1 2">RS19</strain>
    </source>
</reference>
<protein>
    <submittedName>
        <fullName evidence="1">Uncharacterized protein</fullName>
    </submittedName>
</protein>
<dbReference type="Proteomes" id="UP000256373">
    <property type="component" value="Unassembled WGS sequence"/>
</dbReference>
<gene>
    <name evidence="1" type="ORF">DSL64_10615</name>
</gene>